<name>A0A0S2I106_9BACT</name>
<dbReference type="Pfam" id="PF12730">
    <property type="entry name" value="ABC2_membrane_4"/>
    <property type="match status" value="1"/>
</dbReference>
<feature type="transmembrane region" description="Helical" evidence="1">
    <location>
        <begin position="109"/>
        <end position="142"/>
    </location>
</feature>
<accession>A0A0S2I106</accession>
<proteinExistence type="predicted"/>
<organism evidence="2 3">
    <name type="scientific">Salinivirga cyanobacteriivorans</name>
    <dbReference type="NCBI Taxonomy" id="1307839"/>
    <lineage>
        <taxon>Bacteria</taxon>
        <taxon>Pseudomonadati</taxon>
        <taxon>Bacteroidota</taxon>
        <taxon>Bacteroidia</taxon>
        <taxon>Bacteroidales</taxon>
        <taxon>Salinivirgaceae</taxon>
        <taxon>Salinivirga</taxon>
    </lineage>
</organism>
<dbReference type="KEGG" id="blq:L21SP5_02363"/>
<evidence type="ECO:0000313" key="2">
    <source>
        <dbReference type="EMBL" id="ALO15994.1"/>
    </source>
</evidence>
<gene>
    <name evidence="2" type="ORF">L21SP5_02363</name>
</gene>
<evidence type="ECO:0000313" key="3">
    <source>
        <dbReference type="Proteomes" id="UP000064893"/>
    </source>
</evidence>
<feature type="transmembrane region" description="Helical" evidence="1">
    <location>
        <begin position="185"/>
        <end position="206"/>
    </location>
</feature>
<dbReference type="RefSeq" id="WP_057953406.1">
    <property type="nucleotide sequence ID" value="NZ_CP013118.1"/>
</dbReference>
<feature type="transmembrane region" description="Helical" evidence="1">
    <location>
        <begin position="21"/>
        <end position="44"/>
    </location>
</feature>
<keyword evidence="1" id="KW-0812">Transmembrane</keyword>
<keyword evidence="1" id="KW-0472">Membrane</keyword>
<dbReference type="EMBL" id="CP013118">
    <property type="protein sequence ID" value="ALO15994.1"/>
    <property type="molecule type" value="Genomic_DNA"/>
</dbReference>
<dbReference type="CDD" id="cd21809">
    <property type="entry name" value="ABC-2_lan_permease-like"/>
    <property type="match status" value="1"/>
</dbReference>
<feature type="transmembrane region" description="Helical" evidence="1">
    <location>
        <begin position="154"/>
        <end position="178"/>
    </location>
</feature>
<feature type="transmembrane region" description="Helical" evidence="1">
    <location>
        <begin position="238"/>
        <end position="257"/>
    </location>
</feature>
<reference evidence="2 3" key="1">
    <citation type="submission" date="2015-11" db="EMBL/GenBank/DDBJ databases">
        <title>Description and complete genome sequence of a novel strain predominating in hypersaline microbial mats and representing a new family of the Bacteriodetes phylum.</title>
        <authorList>
            <person name="Spring S."/>
            <person name="Bunk B."/>
            <person name="Sproer C."/>
            <person name="Klenk H.-P."/>
        </authorList>
    </citation>
    <scope>NUCLEOTIDE SEQUENCE [LARGE SCALE GENOMIC DNA]</scope>
    <source>
        <strain evidence="2 3">L21-Spi-D4</strain>
    </source>
</reference>
<keyword evidence="1" id="KW-1133">Transmembrane helix</keyword>
<sequence>MINLKSLSGVISAEYMKTKKTWAFWLSVFGGILIPAIMFLVVRSHPEIVSNRMSNMPWYLFLKYNWQSVASFLLPLYVVLVTSLVVQIEHKANAFKKMLTLPYSRASFYVSKILVILYYVALTHIIFIFAIAIFGLLLGALIPETMFLSKPIPWVMMIKQITKSFLASLGIVAIQYLLSIRFRNFIKPIGFGFAATIAGTIMQLGWKYVDYWPWALPAKVSPNIMQGASSEIFTMHEWISIGYFILFMSIGILYFSYRNIK</sequence>
<dbReference type="OrthoDB" id="5946463at2"/>
<dbReference type="PANTHER" id="PTHR37305">
    <property type="entry name" value="INTEGRAL MEMBRANE PROTEIN-RELATED"/>
    <property type="match status" value="1"/>
</dbReference>
<keyword evidence="3" id="KW-1185">Reference proteome</keyword>
<protein>
    <submittedName>
        <fullName evidence="2">Lantibiotic protection ABC transporter permease subunit, MutG family</fullName>
    </submittedName>
</protein>
<dbReference type="PANTHER" id="PTHR37305:SF1">
    <property type="entry name" value="MEMBRANE PROTEIN"/>
    <property type="match status" value="1"/>
</dbReference>
<evidence type="ECO:0000256" key="1">
    <source>
        <dbReference type="SAM" id="Phobius"/>
    </source>
</evidence>
<dbReference type="Proteomes" id="UP000064893">
    <property type="component" value="Chromosome"/>
</dbReference>
<feature type="transmembrane region" description="Helical" evidence="1">
    <location>
        <begin position="64"/>
        <end position="88"/>
    </location>
</feature>
<dbReference type="AlphaFoldDB" id="A0A0S2I106"/>
<dbReference type="STRING" id="1307839.L21SP5_02363"/>